<dbReference type="PANTHER" id="PTHR33744:SF1">
    <property type="entry name" value="DNA-BINDING TRANSCRIPTIONAL ACTIVATOR ADER"/>
    <property type="match status" value="1"/>
</dbReference>
<comment type="caution">
    <text evidence="5">The sequence shown here is derived from an EMBL/GenBank/DDBJ whole genome shotgun (WGS) entry which is preliminary data.</text>
</comment>
<evidence type="ECO:0000259" key="2">
    <source>
        <dbReference type="Pfam" id="PF13556"/>
    </source>
</evidence>
<evidence type="ECO:0000259" key="4">
    <source>
        <dbReference type="Pfam" id="PF17853"/>
    </source>
</evidence>
<dbReference type="InterPro" id="IPR025736">
    <property type="entry name" value="PucR_C-HTH_dom"/>
</dbReference>
<comment type="similarity">
    <text evidence="1">Belongs to the CdaR family.</text>
</comment>
<dbReference type="Pfam" id="PF13556">
    <property type="entry name" value="HTH_30"/>
    <property type="match status" value="1"/>
</dbReference>
<sequence>MRSLTQSNHDAEVRELLRGAAGALLARLPELTDELVTRVRGGDEAYCTFVPADDHWQSTREGLRIGITTILQDRHERRDLPFTESMARRRAEQGLPVDSLMRMYRLAAQVMWSAIVDYVEREQPGRIGVLVRVATHVWHAIDRQALVAGNTYRRREQELLGRNHERVNALLDALLDGTADAGVVRGASAALDLPERARFAVVTVRFPIRHDHEGMRLPEKIGQMRFMWRMRTGHEVGVVALGDASLDDLTEGLRLVVSGVAGVSPVVESLVDLGDAHRLAELAMRTCADAGPEIARLDQRLATVLVICQPELSGHLVGGVLGPLLALEGPDRDVLLTTLETWLLCEGSAARAAGRLYCHRNTIINRIRRIEQLTGRSLSRPRDIVDLTLALDAVRLLPL</sequence>
<gene>
    <name evidence="5" type="ORF">FDA94_29360</name>
</gene>
<accession>A0A4U3MA77</accession>
<dbReference type="PANTHER" id="PTHR33744">
    <property type="entry name" value="CARBOHYDRATE DIACID REGULATOR"/>
    <property type="match status" value="1"/>
</dbReference>
<evidence type="ECO:0000256" key="1">
    <source>
        <dbReference type="ARBA" id="ARBA00006754"/>
    </source>
</evidence>
<evidence type="ECO:0000313" key="6">
    <source>
        <dbReference type="Proteomes" id="UP000308705"/>
    </source>
</evidence>
<dbReference type="InterPro" id="IPR025751">
    <property type="entry name" value="RsbRD_N_dom"/>
</dbReference>
<dbReference type="InterPro" id="IPR042070">
    <property type="entry name" value="PucR_C-HTH_sf"/>
</dbReference>
<dbReference type="Pfam" id="PF14361">
    <property type="entry name" value="RsbRD_N"/>
    <property type="match status" value="1"/>
</dbReference>
<dbReference type="Pfam" id="PF17853">
    <property type="entry name" value="GGDEF_2"/>
    <property type="match status" value="1"/>
</dbReference>
<name>A0A4U3MA77_9ACTN</name>
<protein>
    <submittedName>
        <fullName evidence="5">PucR family transcriptional regulator</fullName>
    </submittedName>
</protein>
<proteinExistence type="inferred from homology"/>
<evidence type="ECO:0000259" key="3">
    <source>
        <dbReference type="Pfam" id="PF14361"/>
    </source>
</evidence>
<dbReference type="InterPro" id="IPR051448">
    <property type="entry name" value="CdaR-like_regulators"/>
</dbReference>
<reference evidence="5 6" key="1">
    <citation type="submission" date="2019-04" db="EMBL/GenBank/DDBJ databases">
        <title>Herbidospora sp. NEAU-GS14.nov., a novel actinomycete isolated from soil.</title>
        <authorList>
            <person name="Han L."/>
        </authorList>
    </citation>
    <scope>NUCLEOTIDE SEQUENCE [LARGE SCALE GENOMIC DNA]</scope>
    <source>
        <strain evidence="5 6">NEAU-GS14</strain>
    </source>
</reference>
<dbReference type="Gene3D" id="1.10.10.2840">
    <property type="entry name" value="PucR C-terminal helix-turn-helix domain"/>
    <property type="match status" value="1"/>
</dbReference>
<dbReference type="AlphaFoldDB" id="A0A4U3MA77"/>
<feature type="domain" description="RsbT co-antagonist protein RsbRD N-terminal" evidence="3">
    <location>
        <begin position="29"/>
        <end position="166"/>
    </location>
</feature>
<feature type="domain" description="PucR C-terminal helix-turn-helix" evidence="2">
    <location>
        <begin position="335"/>
        <end position="393"/>
    </location>
</feature>
<keyword evidence="6" id="KW-1185">Reference proteome</keyword>
<dbReference type="RefSeq" id="WP_137250311.1">
    <property type="nucleotide sequence ID" value="NZ_SZQA01000034.1"/>
</dbReference>
<dbReference type="EMBL" id="SZQA01000034">
    <property type="protein sequence ID" value="TKK84456.1"/>
    <property type="molecule type" value="Genomic_DNA"/>
</dbReference>
<dbReference type="Proteomes" id="UP000308705">
    <property type="component" value="Unassembled WGS sequence"/>
</dbReference>
<dbReference type="InterPro" id="IPR041522">
    <property type="entry name" value="CdaR_GGDEF"/>
</dbReference>
<organism evidence="5 6">
    <name type="scientific">Herbidospora galbida</name>
    <dbReference type="NCBI Taxonomy" id="2575442"/>
    <lineage>
        <taxon>Bacteria</taxon>
        <taxon>Bacillati</taxon>
        <taxon>Actinomycetota</taxon>
        <taxon>Actinomycetes</taxon>
        <taxon>Streptosporangiales</taxon>
        <taxon>Streptosporangiaceae</taxon>
        <taxon>Herbidospora</taxon>
    </lineage>
</organism>
<feature type="domain" description="CdaR GGDEF-like" evidence="4">
    <location>
        <begin position="177"/>
        <end position="285"/>
    </location>
</feature>
<evidence type="ECO:0000313" key="5">
    <source>
        <dbReference type="EMBL" id="TKK84456.1"/>
    </source>
</evidence>
<dbReference type="OrthoDB" id="3196285at2"/>